<dbReference type="AlphaFoldDB" id="A0A375FFJ6"/>
<dbReference type="EMBL" id="OFTH01000054">
    <property type="protein sequence ID" value="SOZ75323.1"/>
    <property type="molecule type" value="Genomic_DNA"/>
</dbReference>
<dbReference type="Proteomes" id="UP000256952">
    <property type="component" value="Unassembled WGS sequence"/>
</dbReference>
<protein>
    <submittedName>
        <fullName evidence="1">Uncharacterized protein</fullName>
    </submittedName>
</protein>
<accession>A0A375FFJ6</accession>
<organism evidence="1 3">
    <name type="scientific">Cupriavidus taiwanensis</name>
    <dbReference type="NCBI Taxonomy" id="164546"/>
    <lineage>
        <taxon>Bacteria</taxon>
        <taxon>Pseudomonadati</taxon>
        <taxon>Pseudomonadota</taxon>
        <taxon>Betaproteobacteria</taxon>
        <taxon>Burkholderiales</taxon>
        <taxon>Burkholderiaceae</taxon>
        <taxon>Cupriavidus</taxon>
    </lineage>
</organism>
<evidence type="ECO:0000313" key="3">
    <source>
        <dbReference type="Proteomes" id="UP000256952"/>
    </source>
</evidence>
<proteinExistence type="predicted"/>
<geneLocation type="plasmid" evidence="2">
    <name>I</name>
</geneLocation>
<name>A0A375FFJ6_9BURK</name>
<evidence type="ECO:0000313" key="2">
    <source>
        <dbReference type="EMBL" id="SPD49081.1"/>
    </source>
</evidence>
<evidence type="ECO:0000313" key="1">
    <source>
        <dbReference type="EMBL" id="SOZ75323.1"/>
    </source>
</evidence>
<keyword evidence="2" id="KW-0614">Plasmid</keyword>
<reference evidence="2 3" key="1">
    <citation type="submission" date="2018-01" db="EMBL/GenBank/DDBJ databases">
        <authorList>
            <person name="Gaut B.S."/>
            <person name="Morton B.R."/>
            <person name="Clegg M.T."/>
            <person name="Duvall M.R."/>
        </authorList>
    </citation>
    <scope>NUCLEOTIDE SEQUENCE [LARGE SCALE GENOMIC DNA]</scope>
    <source>
        <strain evidence="2">Cupriavidus taiwanensis STM 8555</strain>
        <plasmid evidence="2">I</plasmid>
    </source>
</reference>
<gene>
    <name evidence="2" type="ORF">CBM2612_P0426</name>
    <name evidence="1" type="ORF">CBM2613_U30006</name>
</gene>
<dbReference type="EMBL" id="LT984809">
    <property type="protein sequence ID" value="SPD49081.1"/>
    <property type="molecule type" value="Genomic_DNA"/>
</dbReference>
<reference evidence="1" key="2">
    <citation type="submission" date="2018-01" db="EMBL/GenBank/DDBJ databases">
        <authorList>
            <person name="Clerissi C."/>
        </authorList>
    </citation>
    <scope>NUCLEOTIDE SEQUENCE</scope>
    <source>
        <strain evidence="1">Cupriavidus taiwanensis STM 8556</strain>
    </source>
</reference>
<sequence>MTTQKFRDAVANARKRPQGVKVSYDLFRKLQSEGGISTKPFTLWGLPTETFRFNLPAFDEDIYVHEDPSLNADEFLLPPSSL</sequence>